<dbReference type="PANTHER" id="PTHR32026">
    <property type="entry name" value="METHYLTRANSFERASE-LIKE PROTEIN 24"/>
    <property type="match status" value="1"/>
</dbReference>
<reference evidence="3 4" key="1">
    <citation type="submission" date="2024-04" db="EMBL/GenBank/DDBJ databases">
        <authorList>
            <consortium name="Genoscope - CEA"/>
            <person name="William W."/>
        </authorList>
    </citation>
    <scope>NUCLEOTIDE SEQUENCE [LARGE SCALE GENOMIC DNA]</scope>
</reference>
<protein>
    <recommendedName>
        <fullName evidence="2">Methyltransferase domain-containing protein</fullName>
    </recommendedName>
</protein>
<feature type="transmembrane region" description="Helical" evidence="1">
    <location>
        <begin position="21"/>
        <end position="40"/>
    </location>
</feature>
<keyword evidence="1" id="KW-0812">Transmembrane</keyword>
<name>A0AAV2I9V6_LYMST</name>
<feature type="domain" description="Methyltransferase" evidence="2">
    <location>
        <begin position="187"/>
        <end position="366"/>
    </location>
</feature>
<keyword evidence="1" id="KW-0472">Membrane</keyword>
<proteinExistence type="predicted"/>
<comment type="caution">
    <text evidence="3">The sequence shown here is derived from an EMBL/GenBank/DDBJ whole genome shotgun (WGS) entry which is preliminary data.</text>
</comment>
<dbReference type="AlphaFoldDB" id="A0AAV2I9V6"/>
<accession>A0AAV2I9V6</accession>
<dbReference type="EMBL" id="CAXITT010000519">
    <property type="protein sequence ID" value="CAL1543003.1"/>
    <property type="molecule type" value="Genomic_DNA"/>
</dbReference>
<gene>
    <name evidence="3" type="ORF">GSLYS_00016537001</name>
</gene>
<keyword evidence="1" id="KW-1133">Transmembrane helix</keyword>
<evidence type="ECO:0000259" key="2">
    <source>
        <dbReference type="Pfam" id="PF13383"/>
    </source>
</evidence>
<evidence type="ECO:0000313" key="4">
    <source>
        <dbReference type="Proteomes" id="UP001497497"/>
    </source>
</evidence>
<dbReference type="InterPro" id="IPR026913">
    <property type="entry name" value="METTL24"/>
</dbReference>
<dbReference type="Pfam" id="PF13383">
    <property type="entry name" value="Methyltransf_22"/>
    <property type="match status" value="1"/>
</dbReference>
<dbReference type="InterPro" id="IPR025714">
    <property type="entry name" value="Methyltranfer_dom"/>
</dbReference>
<keyword evidence="4" id="KW-1185">Reference proteome</keyword>
<organism evidence="3 4">
    <name type="scientific">Lymnaea stagnalis</name>
    <name type="common">Great pond snail</name>
    <name type="synonym">Helix stagnalis</name>
    <dbReference type="NCBI Taxonomy" id="6523"/>
    <lineage>
        <taxon>Eukaryota</taxon>
        <taxon>Metazoa</taxon>
        <taxon>Spiralia</taxon>
        <taxon>Lophotrochozoa</taxon>
        <taxon>Mollusca</taxon>
        <taxon>Gastropoda</taxon>
        <taxon>Heterobranchia</taxon>
        <taxon>Euthyneura</taxon>
        <taxon>Panpulmonata</taxon>
        <taxon>Hygrophila</taxon>
        <taxon>Lymnaeoidea</taxon>
        <taxon>Lymnaeidae</taxon>
        <taxon>Lymnaea</taxon>
    </lineage>
</organism>
<evidence type="ECO:0000256" key="1">
    <source>
        <dbReference type="SAM" id="Phobius"/>
    </source>
</evidence>
<dbReference type="Proteomes" id="UP001497497">
    <property type="component" value="Unassembled WGS sequence"/>
</dbReference>
<evidence type="ECO:0000313" key="3">
    <source>
        <dbReference type="EMBL" id="CAL1543003.1"/>
    </source>
</evidence>
<sequence length="391" mass="44910">MFSKRLLKITRVYLSRIQQGSFRFRCYMFILLTASALFYFKSHYPQSTGANDNIPAKSAARNKYHLNPKHPDREYHLDALVRREASKHGNHKPGAASSIIHLTEIIQEAVKNYNNNILRLDESTAQLSNAGREEHESISTVRRDVKRPNVESKSTESPVANVRSLKGINFEILTDRELEHLLFGFLLHNEIMCSRTKRFGRLADGGLDLCDDVGVRVKDPCIVYSIETNLNLTFEEAIAEKLKCSVSLLTPRVHNGAVQKRSDKITIYNGRLSTRTEKNGTAMTFSRFLSLVRHQRTPIDVLALDLNGAEWDLLPHMLNSKDLFRVRQLLVEFHLLAIDRKYILPKLKLLQALEKAGFKKFYTKHNRVCELVVGNHRRKALCYKVGFIFTF</sequence>
<dbReference type="PANTHER" id="PTHR32026:SF10">
    <property type="entry name" value="METHYLTRANSFERASE-LIKE PROTEIN 24-RELATED"/>
    <property type="match status" value="1"/>
</dbReference>